<keyword evidence="3" id="KW-1185">Reference proteome</keyword>
<gene>
    <name evidence="1" type="ORF">HINF_LOCUS39987</name>
    <name evidence="2" type="ORF">HINF_LOCUS7161</name>
</gene>
<name>A0AA86QAA5_9EUKA</name>
<organism evidence="1">
    <name type="scientific">Hexamita inflata</name>
    <dbReference type="NCBI Taxonomy" id="28002"/>
    <lineage>
        <taxon>Eukaryota</taxon>
        <taxon>Metamonada</taxon>
        <taxon>Diplomonadida</taxon>
        <taxon>Hexamitidae</taxon>
        <taxon>Hexamitinae</taxon>
        <taxon>Hexamita</taxon>
    </lineage>
</organism>
<proteinExistence type="predicted"/>
<sequence length="419" mass="49355">MDRQYSEVQYPAAVYSTESPVAQSSSDQQEIKSLKIAYSEHDSDYNIQQEQTDKALRQKAVEQFKLENPQAFLGEGPQTSIKSIQMYKRIKYFTSSNRLIKKYARKIYHQKVQFIKHQTCIKRQERHFYVPKLIIKFSKLNNQHKVNQLSIQASLHYLQQFKRIKQRLCAQNAVQNVEHNIQNDQTNLNINVDINSQFYEEAYINMTLNDNFQTNTDNSQIQPNLTTLLETKSFVNQSQRDSTQYPESLISLKSVNSTRNKVNLQQKSYQKSSQCDSTQIEQTFLMALNFYFKENFHLIKDAIIHYNQYIGSTNNKKAKLQFKNIGDELNLSEQVCYQKFQALIAKNSEEWPVDTLQAVDNTIKKLWEQNQEIDIKAKKSQIRICIESQFNFKTLKVKQNYNYKAMTNHINYILGTYKK</sequence>
<protein>
    <submittedName>
        <fullName evidence="2">Hypothetical_protein</fullName>
    </submittedName>
</protein>
<dbReference type="Proteomes" id="UP001642409">
    <property type="component" value="Unassembled WGS sequence"/>
</dbReference>
<evidence type="ECO:0000313" key="3">
    <source>
        <dbReference type="Proteomes" id="UP001642409"/>
    </source>
</evidence>
<reference evidence="1" key="1">
    <citation type="submission" date="2023-06" db="EMBL/GenBank/DDBJ databases">
        <authorList>
            <person name="Kurt Z."/>
        </authorList>
    </citation>
    <scope>NUCLEOTIDE SEQUENCE</scope>
</reference>
<dbReference type="AlphaFoldDB" id="A0AA86QAA5"/>
<dbReference type="EMBL" id="CATOUU010000831">
    <property type="protein sequence ID" value="CAI9952342.1"/>
    <property type="molecule type" value="Genomic_DNA"/>
</dbReference>
<comment type="caution">
    <text evidence="1">The sequence shown here is derived from an EMBL/GenBank/DDBJ whole genome shotgun (WGS) entry which is preliminary data.</text>
</comment>
<reference evidence="2 3" key="2">
    <citation type="submission" date="2024-07" db="EMBL/GenBank/DDBJ databases">
        <authorList>
            <person name="Akdeniz Z."/>
        </authorList>
    </citation>
    <scope>NUCLEOTIDE SEQUENCE [LARGE SCALE GENOMIC DNA]</scope>
</reference>
<evidence type="ECO:0000313" key="1">
    <source>
        <dbReference type="EMBL" id="CAI9952342.1"/>
    </source>
</evidence>
<accession>A0AA86QAA5</accession>
<evidence type="ECO:0000313" key="2">
    <source>
        <dbReference type="EMBL" id="CAL5982473.1"/>
    </source>
</evidence>
<dbReference type="EMBL" id="CAXDID020000014">
    <property type="protein sequence ID" value="CAL5982473.1"/>
    <property type="molecule type" value="Genomic_DNA"/>
</dbReference>